<dbReference type="RefSeq" id="WP_307687337.1">
    <property type="nucleotide sequence ID" value="NZ_JAUSRD010000027.1"/>
</dbReference>
<dbReference type="Proteomes" id="UP001242045">
    <property type="component" value="Unassembled WGS sequence"/>
</dbReference>
<dbReference type="EMBL" id="JAUSRD010000027">
    <property type="protein sequence ID" value="MDP9897403.1"/>
    <property type="molecule type" value="Genomic_DNA"/>
</dbReference>
<dbReference type="AlphaFoldDB" id="A0AAW8D187"/>
<evidence type="ECO:0008006" key="3">
    <source>
        <dbReference type="Google" id="ProtNLM"/>
    </source>
</evidence>
<accession>A0AAW8D187</accession>
<name>A0AAW8D187_9BURK</name>
<evidence type="ECO:0000313" key="1">
    <source>
        <dbReference type="EMBL" id="MDP9897403.1"/>
    </source>
</evidence>
<comment type="caution">
    <text evidence="1">The sequence shown here is derived from an EMBL/GenBank/DDBJ whole genome shotgun (WGS) entry which is preliminary data.</text>
</comment>
<gene>
    <name evidence="1" type="ORF">J2W31_006547</name>
</gene>
<proteinExistence type="predicted"/>
<sequence>MRTSELSAGELNRILSLLLGRESGTDFEPANDHACAAALFDREDVGTMPMAARGRNWCAIAVNRDGDRSENKGTWQEGPTMLIAGCRATVAKFMGVEFSEDELLRRARQRPAKRG</sequence>
<evidence type="ECO:0000313" key="2">
    <source>
        <dbReference type="Proteomes" id="UP001242045"/>
    </source>
</evidence>
<protein>
    <recommendedName>
        <fullName evidence="3">DUF2591 domain-containing protein</fullName>
    </recommendedName>
</protein>
<organism evidence="1 2">
    <name type="scientific">Variovorax boronicumulans</name>
    <dbReference type="NCBI Taxonomy" id="436515"/>
    <lineage>
        <taxon>Bacteria</taxon>
        <taxon>Pseudomonadati</taxon>
        <taxon>Pseudomonadota</taxon>
        <taxon>Betaproteobacteria</taxon>
        <taxon>Burkholderiales</taxon>
        <taxon>Comamonadaceae</taxon>
        <taxon>Variovorax</taxon>
    </lineage>
</organism>
<reference evidence="1" key="1">
    <citation type="submission" date="2023-07" db="EMBL/GenBank/DDBJ databases">
        <title>Sorghum-associated microbial communities from plants grown in Nebraska, USA.</title>
        <authorList>
            <person name="Schachtman D."/>
        </authorList>
    </citation>
    <scope>NUCLEOTIDE SEQUENCE</scope>
    <source>
        <strain evidence="1">DS3754</strain>
    </source>
</reference>